<evidence type="ECO:0000256" key="2">
    <source>
        <dbReference type="SAM" id="SignalP"/>
    </source>
</evidence>
<name>A0A0F7W645_STRLW</name>
<sequence length="136" mass="14618">MPALLALLTVVAVAPTSAADDKRPPGSAQGTDLFKRHPGAPLLSPPLLPVEKLRLTLGEVLREADADPELGPPEEPVSAGTWVIRVLPVLLVPSALLLWRRRRRLNTAPAAPAVSPLRRAAVGRSRRRWHPVGPAR</sequence>
<evidence type="ECO:0008006" key="5">
    <source>
        <dbReference type="Google" id="ProtNLM"/>
    </source>
</evidence>
<accession>A0A0F7W645</accession>
<organism evidence="3 4">
    <name type="scientific">Streptomyces leeuwenhoekii</name>
    <dbReference type="NCBI Taxonomy" id="1437453"/>
    <lineage>
        <taxon>Bacteria</taxon>
        <taxon>Bacillati</taxon>
        <taxon>Actinomycetota</taxon>
        <taxon>Actinomycetes</taxon>
        <taxon>Kitasatosporales</taxon>
        <taxon>Streptomycetaceae</taxon>
        <taxon>Streptomyces</taxon>
    </lineage>
</organism>
<protein>
    <recommendedName>
        <fullName evidence="5">Secreted Protein</fullName>
    </recommendedName>
</protein>
<dbReference type="EMBL" id="LN831790">
    <property type="protein sequence ID" value="CQR66163.1"/>
    <property type="molecule type" value="Genomic_DNA"/>
</dbReference>
<feature type="signal peptide" evidence="2">
    <location>
        <begin position="1"/>
        <end position="19"/>
    </location>
</feature>
<dbReference type="Proteomes" id="UP000035016">
    <property type="component" value="Chromosome Chromosome"/>
</dbReference>
<gene>
    <name evidence="3" type="primary">sle_67090</name>
</gene>
<feature type="chain" id="PRO_5002524975" description="Secreted Protein" evidence="2">
    <location>
        <begin position="20"/>
        <end position="136"/>
    </location>
</feature>
<evidence type="ECO:0000313" key="3">
    <source>
        <dbReference type="EMBL" id="CQR66163.1"/>
    </source>
</evidence>
<evidence type="ECO:0000256" key="1">
    <source>
        <dbReference type="SAM" id="MobiDB-lite"/>
    </source>
</evidence>
<dbReference type="RefSeq" id="WP_029385078.1">
    <property type="nucleotide sequence ID" value="NZ_AZSD01000257.1"/>
</dbReference>
<evidence type="ECO:0000313" key="4">
    <source>
        <dbReference type="Proteomes" id="UP000035016"/>
    </source>
</evidence>
<keyword evidence="2" id="KW-0732">Signal</keyword>
<reference evidence="3 4" key="1">
    <citation type="submission" date="2015-02" db="EMBL/GenBank/DDBJ databases">
        <authorList>
            <person name="Gomez-Escribano P.J."/>
        </authorList>
    </citation>
    <scope>NUCLEOTIDE SEQUENCE [LARGE SCALE GENOMIC DNA]</scope>
    <source>
        <strain evidence="4">C34 (DSM 42122 / NRRL B-24963)</strain>
    </source>
</reference>
<feature type="region of interest" description="Disordered" evidence="1">
    <location>
        <begin position="18"/>
        <end position="41"/>
    </location>
</feature>
<dbReference type="KEGG" id="sle:sle_67090"/>
<dbReference type="AlphaFoldDB" id="A0A0F7W645"/>
<proteinExistence type="predicted"/>